<keyword evidence="2" id="KW-1185">Reference proteome</keyword>
<dbReference type="InterPro" id="IPR036390">
    <property type="entry name" value="WH_DNA-bd_sf"/>
</dbReference>
<dbReference type="SUPFAM" id="SSF46785">
    <property type="entry name" value="Winged helix' DNA-binding domain"/>
    <property type="match status" value="1"/>
</dbReference>
<evidence type="ECO:0008006" key="3">
    <source>
        <dbReference type="Google" id="ProtNLM"/>
    </source>
</evidence>
<reference evidence="1 2" key="1">
    <citation type="journal article" date="2020" name="Nature">
        <title>Isolation of an archaeon at the prokaryote-eukaryote interface.</title>
        <authorList>
            <person name="Imachi H."/>
            <person name="Nobu M.K."/>
            <person name="Nakahara N."/>
            <person name="Morono Y."/>
            <person name="Ogawara M."/>
            <person name="Takaki Y."/>
            <person name="Takano Y."/>
            <person name="Uematsu K."/>
            <person name="Ikuta T."/>
            <person name="Ito M."/>
            <person name="Matsui Y."/>
            <person name="Miyazaki M."/>
            <person name="Murata K."/>
            <person name="Saito Y."/>
            <person name="Sakai S."/>
            <person name="Song C."/>
            <person name="Tasumi E."/>
            <person name="Yamanaka Y."/>
            <person name="Yamaguchi T."/>
            <person name="Kamagata Y."/>
            <person name="Tamaki H."/>
            <person name="Takai K."/>
        </authorList>
    </citation>
    <scope>NUCLEOTIDE SEQUENCE [LARGE SCALE GENOMIC DNA]</scope>
    <source>
        <strain evidence="1 2">MK-D1</strain>
    </source>
</reference>
<dbReference type="EMBL" id="CP042905">
    <property type="protein sequence ID" value="QEE18079.1"/>
    <property type="molecule type" value="Genomic_DNA"/>
</dbReference>
<dbReference type="Proteomes" id="UP000321408">
    <property type="component" value="Chromosome"/>
</dbReference>
<sequence length="169" mass="19466">MSEDVEIIFRDVEKKLIRIITEMSYQKGRSTTFSTITAYAYVREKVTQKILQKITGFSRSTISNTLAKLVQDEVLVKQYNSESREYIYQIKGTLASILGASTANFDGYFSKIGDKLNEVESKLNQEGMKTKQGYENIQDFISKMKILMPAYEHVMKKYQIPKSSEKKVD</sequence>
<organism evidence="1 2">
    <name type="scientific">Promethearchaeum syntrophicum</name>
    <dbReference type="NCBI Taxonomy" id="2594042"/>
    <lineage>
        <taxon>Archaea</taxon>
        <taxon>Promethearchaeati</taxon>
        <taxon>Promethearchaeota</taxon>
        <taxon>Promethearchaeia</taxon>
        <taxon>Promethearchaeales</taxon>
        <taxon>Promethearchaeaceae</taxon>
        <taxon>Promethearchaeum</taxon>
    </lineage>
</organism>
<evidence type="ECO:0000313" key="1">
    <source>
        <dbReference type="EMBL" id="QEE18079.1"/>
    </source>
</evidence>
<accession>A0A5B9DFI8</accession>
<dbReference type="AlphaFoldDB" id="A0A5B9DFI8"/>
<proteinExistence type="predicted"/>
<name>A0A5B9DFI8_9ARCH</name>
<reference evidence="1 2" key="2">
    <citation type="journal article" date="2024" name="Int. J. Syst. Evol. Microbiol.">
        <title>Promethearchaeum syntrophicum gen. nov., sp. nov., an anaerobic, obligately syntrophic archaeon, the first isolate of the lineage 'Asgard' archaea, and proposal of the new archaeal phylum Promethearchaeota phyl. nov. and kingdom Promethearchaeati regn. nov.</title>
        <authorList>
            <person name="Imachi H."/>
            <person name="Nobu M.K."/>
            <person name="Kato S."/>
            <person name="Takaki Y."/>
            <person name="Miyazaki M."/>
            <person name="Miyata M."/>
            <person name="Ogawara M."/>
            <person name="Saito Y."/>
            <person name="Sakai S."/>
            <person name="Tahara Y.O."/>
            <person name="Takano Y."/>
            <person name="Tasumi E."/>
            <person name="Uematsu K."/>
            <person name="Yoshimura T."/>
            <person name="Itoh T."/>
            <person name="Ohkuma M."/>
            <person name="Takai K."/>
        </authorList>
    </citation>
    <scope>NUCLEOTIDE SEQUENCE [LARGE SCALE GENOMIC DNA]</scope>
    <source>
        <strain evidence="1 2">MK-D1</strain>
    </source>
</reference>
<dbReference type="InterPro" id="IPR036388">
    <property type="entry name" value="WH-like_DNA-bd_sf"/>
</dbReference>
<dbReference type="KEGG" id="psyt:DSAG12_03917"/>
<dbReference type="RefSeq" id="WP_147665021.1">
    <property type="nucleotide sequence ID" value="NZ_CP042905.2"/>
</dbReference>
<evidence type="ECO:0000313" key="2">
    <source>
        <dbReference type="Proteomes" id="UP000321408"/>
    </source>
</evidence>
<gene>
    <name evidence="1" type="ORF">DSAG12_03917</name>
</gene>
<protein>
    <recommendedName>
        <fullName evidence="3">HTH marR-type domain-containing protein</fullName>
    </recommendedName>
</protein>
<dbReference type="Gene3D" id="1.10.10.10">
    <property type="entry name" value="Winged helix-like DNA-binding domain superfamily/Winged helix DNA-binding domain"/>
    <property type="match status" value="1"/>
</dbReference>
<dbReference type="GeneID" id="41331881"/>